<dbReference type="Proteomes" id="UP000070529">
    <property type="component" value="Unassembled WGS sequence"/>
</dbReference>
<evidence type="ECO:0000256" key="9">
    <source>
        <dbReference type="ARBA" id="ARBA00023268"/>
    </source>
</evidence>
<comment type="caution">
    <text evidence="15">The sequence shown here is derived from an EMBL/GenBank/DDBJ whole genome shotgun (WGS) entry which is preliminary data.</text>
</comment>
<evidence type="ECO:0000256" key="2">
    <source>
        <dbReference type="ARBA" id="ARBA00008642"/>
    </source>
</evidence>
<dbReference type="Gene3D" id="3.40.47.10">
    <property type="match status" value="1"/>
</dbReference>
<dbReference type="FunFam" id="3.40.47.10:FF:000004">
    <property type="entry name" value="3-oxoacyl-[acyl-carrier-protein] synthase 3"/>
    <property type="match status" value="1"/>
</dbReference>
<evidence type="ECO:0000256" key="4">
    <source>
        <dbReference type="ARBA" id="ARBA00022516"/>
    </source>
</evidence>
<feature type="domain" description="Beta-ketoacyl-[acyl-carrier-protein] synthase III N-terminal" evidence="14">
    <location>
        <begin position="106"/>
        <end position="183"/>
    </location>
</feature>
<dbReference type="OrthoDB" id="9815506at2"/>
<evidence type="ECO:0000313" key="15">
    <source>
        <dbReference type="EMBL" id="KXF81703.1"/>
    </source>
</evidence>
<comment type="subcellular location">
    <subcellularLocation>
        <location evidence="12">Cytoplasm</location>
    </subcellularLocation>
</comment>
<evidence type="ECO:0000256" key="10">
    <source>
        <dbReference type="ARBA" id="ARBA00023315"/>
    </source>
</evidence>
<dbReference type="InterPro" id="IPR016039">
    <property type="entry name" value="Thiolase-like"/>
</dbReference>
<dbReference type="EMBL" id="LNTY01000034">
    <property type="protein sequence ID" value="KXF81703.1"/>
    <property type="molecule type" value="Genomic_DNA"/>
</dbReference>
<evidence type="ECO:0000256" key="3">
    <source>
        <dbReference type="ARBA" id="ARBA00012333"/>
    </source>
</evidence>
<dbReference type="AlphaFoldDB" id="A0A135I8C3"/>
<dbReference type="SUPFAM" id="SSF53901">
    <property type="entry name" value="Thiolase-like"/>
    <property type="match status" value="1"/>
</dbReference>
<dbReference type="GO" id="GO:0004315">
    <property type="term" value="F:3-oxoacyl-[acyl-carrier-protein] synthase activity"/>
    <property type="evidence" value="ECO:0007669"/>
    <property type="project" value="InterPro"/>
</dbReference>
<evidence type="ECO:0000256" key="6">
    <source>
        <dbReference type="ARBA" id="ARBA00022832"/>
    </source>
</evidence>
<keyword evidence="8 12" id="KW-0275">Fatty acid biosynthesis</keyword>
<keyword evidence="10 12" id="KW-0012">Acyltransferase</keyword>
<comment type="catalytic activity">
    <reaction evidence="11">
        <text>malonyl-[ACP] + acetyl-CoA + H(+) = 3-oxobutanoyl-[ACP] + CO2 + CoA</text>
        <dbReference type="Rhea" id="RHEA:12080"/>
        <dbReference type="Rhea" id="RHEA-COMP:9623"/>
        <dbReference type="Rhea" id="RHEA-COMP:9625"/>
        <dbReference type="ChEBI" id="CHEBI:15378"/>
        <dbReference type="ChEBI" id="CHEBI:16526"/>
        <dbReference type="ChEBI" id="CHEBI:57287"/>
        <dbReference type="ChEBI" id="CHEBI:57288"/>
        <dbReference type="ChEBI" id="CHEBI:78449"/>
        <dbReference type="ChEBI" id="CHEBI:78450"/>
        <dbReference type="EC" id="2.3.1.180"/>
    </reaction>
    <physiologicalReaction direction="left-to-right" evidence="11">
        <dbReference type="Rhea" id="RHEA:12081"/>
    </physiologicalReaction>
</comment>
<accession>A0A135I8C3</accession>
<keyword evidence="7 12" id="KW-0443">Lipid metabolism</keyword>
<reference evidence="15 16" key="1">
    <citation type="submission" date="2015-11" db="EMBL/GenBank/DDBJ databases">
        <title>Genomic Taxonomy of the Vibrionaceae.</title>
        <authorList>
            <person name="Gomez-Gil B."/>
            <person name="Enciso-Ibarra J."/>
        </authorList>
    </citation>
    <scope>NUCLEOTIDE SEQUENCE [LARGE SCALE GENOMIC DNA]</scope>
    <source>
        <strain evidence="15 16">CAIM 912</strain>
    </source>
</reference>
<feature type="region of interest" description="ACP-binding" evidence="12">
    <location>
        <begin position="249"/>
        <end position="253"/>
    </location>
</feature>
<dbReference type="RefSeq" id="WP_067417257.1">
    <property type="nucleotide sequence ID" value="NZ_LNTY01000034.1"/>
</dbReference>
<evidence type="ECO:0000256" key="7">
    <source>
        <dbReference type="ARBA" id="ARBA00023098"/>
    </source>
</evidence>
<keyword evidence="12" id="KW-0963">Cytoplasm</keyword>
<evidence type="ECO:0000256" key="1">
    <source>
        <dbReference type="ARBA" id="ARBA00005194"/>
    </source>
</evidence>
<dbReference type="STRING" id="294935.ATN88_03355"/>
<keyword evidence="16" id="KW-1185">Reference proteome</keyword>
<organism evidence="15 16">
    <name type="scientific">Enterovibrio coralii</name>
    <dbReference type="NCBI Taxonomy" id="294935"/>
    <lineage>
        <taxon>Bacteria</taxon>
        <taxon>Pseudomonadati</taxon>
        <taxon>Pseudomonadota</taxon>
        <taxon>Gammaproteobacteria</taxon>
        <taxon>Vibrionales</taxon>
        <taxon>Vibrionaceae</taxon>
        <taxon>Enterovibrio</taxon>
    </lineage>
</organism>
<dbReference type="GO" id="GO:0006633">
    <property type="term" value="P:fatty acid biosynthetic process"/>
    <property type="evidence" value="ECO:0007669"/>
    <property type="project" value="UniProtKB-UniRule"/>
</dbReference>
<dbReference type="CDD" id="cd00830">
    <property type="entry name" value="KAS_III"/>
    <property type="match status" value="1"/>
</dbReference>
<dbReference type="InterPro" id="IPR013747">
    <property type="entry name" value="ACP_syn_III_C"/>
</dbReference>
<gene>
    <name evidence="12" type="primary">fabH</name>
    <name evidence="15" type="ORF">ATN88_03355</name>
</gene>
<proteinExistence type="inferred from homology"/>
<comment type="subunit">
    <text evidence="12">Homodimer.</text>
</comment>
<comment type="function">
    <text evidence="12">Catalyzes the condensation reaction of fatty acid synthesis by the addition to an acyl acceptor of two carbons from malonyl-ACP. Catalyzes the first condensation reaction which initiates fatty acid synthesis and may therefore play a role in governing the total rate of fatty acid production. Possesses both acetoacetyl-ACP synthase and acetyl transacylase activities. Its substrate specificity determines the biosynthesis of branched-chain and/or straight-chain of fatty acids.</text>
</comment>
<keyword evidence="6 12" id="KW-0276">Fatty acid metabolism</keyword>
<keyword evidence="4 12" id="KW-0444">Lipid biosynthesis</keyword>
<evidence type="ECO:0000256" key="5">
    <source>
        <dbReference type="ARBA" id="ARBA00022679"/>
    </source>
</evidence>
<evidence type="ECO:0000259" key="13">
    <source>
        <dbReference type="Pfam" id="PF08541"/>
    </source>
</evidence>
<dbReference type="PANTHER" id="PTHR43091">
    <property type="entry name" value="3-OXOACYL-[ACYL-CARRIER-PROTEIN] SYNTHASE"/>
    <property type="match status" value="1"/>
</dbReference>
<protein>
    <recommendedName>
        <fullName evidence="3 12">Beta-ketoacyl-[acyl-carrier-protein] synthase III</fullName>
        <shortName evidence="12">Beta-ketoacyl-ACP synthase III</shortName>
        <shortName evidence="12">KAS III</shortName>
        <ecNumber evidence="3 12">2.3.1.180</ecNumber>
    </recommendedName>
    <alternativeName>
        <fullName evidence="12">3-oxoacyl-[acyl-carrier-protein] synthase 3</fullName>
    </alternativeName>
    <alternativeName>
        <fullName evidence="12">3-oxoacyl-[acyl-carrier-protein] synthase III</fullName>
    </alternativeName>
</protein>
<dbReference type="NCBIfam" id="TIGR00747">
    <property type="entry name" value="fabH"/>
    <property type="match status" value="1"/>
</dbReference>
<dbReference type="PANTHER" id="PTHR43091:SF1">
    <property type="entry name" value="BETA-KETOACYL-[ACYL-CARRIER-PROTEIN] SYNTHASE III, CHLOROPLASTIC"/>
    <property type="match status" value="1"/>
</dbReference>
<evidence type="ECO:0000256" key="8">
    <source>
        <dbReference type="ARBA" id="ARBA00023160"/>
    </source>
</evidence>
<dbReference type="InterPro" id="IPR004655">
    <property type="entry name" value="FabH"/>
</dbReference>
<dbReference type="HAMAP" id="MF_01815">
    <property type="entry name" value="FabH"/>
    <property type="match status" value="1"/>
</dbReference>
<dbReference type="Pfam" id="PF08545">
    <property type="entry name" value="ACP_syn_III"/>
    <property type="match status" value="1"/>
</dbReference>
<feature type="active site" evidence="12">
    <location>
        <position position="248"/>
    </location>
</feature>
<evidence type="ECO:0000256" key="12">
    <source>
        <dbReference type="HAMAP-Rule" id="MF_01815"/>
    </source>
</evidence>
<dbReference type="Pfam" id="PF08541">
    <property type="entry name" value="ACP_syn_III_C"/>
    <property type="match status" value="1"/>
</dbReference>
<comment type="pathway">
    <text evidence="1 12">Lipid metabolism; fatty acid biosynthesis.</text>
</comment>
<evidence type="ECO:0000313" key="16">
    <source>
        <dbReference type="Proteomes" id="UP000070529"/>
    </source>
</evidence>
<evidence type="ECO:0000256" key="11">
    <source>
        <dbReference type="ARBA" id="ARBA00051096"/>
    </source>
</evidence>
<sequence>MFSKILGTGSYLPAQIRSNADLEKMVDTSDEWITARTGIKERRIAAENETVAVMGYHAALNAIDAAGIDKQDIDLIIVATTSGESAFPAAACDVQKMLEISGCPAFDIAAACSGFVYALSVADQYVKSGMARNALVIGADRLSHTCDPEDRGTIILFGDGAGAVVLGASEEQGVISTHLRADGKFGELLNLKYPSRGKVRSQVEEDAWLEMAGNDVFKVAVTQLANIVTETLEANSMDKSEIDWLVPHQANFRIIKATAKKLAMSMDQVVITLDRHGNTSAASVPTALDEAVRDGRIQRGQTILLEAFGGGFAWGSALIKF</sequence>
<feature type="active site" evidence="12">
    <location>
        <position position="112"/>
    </location>
</feature>
<dbReference type="GO" id="GO:0005737">
    <property type="term" value="C:cytoplasm"/>
    <property type="evidence" value="ECO:0007669"/>
    <property type="project" value="UniProtKB-SubCell"/>
</dbReference>
<feature type="active site" evidence="12">
    <location>
        <position position="278"/>
    </location>
</feature>
<comment type="domain">
    <text evidence="12">The last Arg residue of the ACP-binding site is essential for the weak association between ACP/AcpP and FabH.</text>
</comment>
<dbReference type="NCBIfam" id="NF006829">
    <property type="entry name" value="PRK09352.1"/>
    <property type="match status" value="1"/>
</dbReference>
<dbReference type="UniPathway" id="UPA00094"/>
<dbReference type="GO" id="GO:0033818">
    <property type="term" value="F:beta-ketoacyl-acyl-carrier-protein synthase III activity"/>
    <property type="evidence" value="ECO:0007669"/>
    <property type="project" value="UniProtKB-UniRule"/>
</dbReference>
<keyword evidence="5 12" id="KW-0808">Transferase</keyword>
<keyword evidence="9 12" id="KW-0511">Multifunctional enzyme</keyword>
<feature type="domain" description="Beta-ketoacyl-[acyl-carrier-protein] synthase III C-terminal" evidence="13">
    <location>
        <begin position="232"/>
        <end position="320"/>
    </location>
</feature>
<dbReference type="InterPro" id="IPR013751">
    <property type="entry name" value="ACP_syn_III_N"/>
</dbReference>
<evidence type="ECO:0000259" key="14">
    <source>
        <dbReference type="Pfam" id="PF08545"/>
    </source>
</evidence>
<comment type="similarity">
    <text evidence="2 12">Belongs to the thiolase-like superfamily. FabH family.</text>
</comment>
<name>A0A135I8C3_9GAMM</name>
<dbReference type="EC" id="2.3.1.180" evidence="3 12"/>